<evidence type="ECO:0000313" key="14">
    <source>
        <dbReference type="Proteomes" id="UP000002613"/>
    </source>
</evidence>
<keyword evidence="4 8" id="KW-0547">Nucleotide-binding</keyword>
<keyword evidence="7 8" id="KW-0030">Aminoacyl-tRNA synthetase</keyword>
<dbReference type="NCBIfam" id="TIGR00414">
    <property type="entry name" value="serS"/>
    <property type="match status" value="1"/>
</dbReference>
<dbReference type="InterPro" id="IPR006195">
    <property type="entry name" value="aa-tRNA-synth_II"/>
</dbReference>
<dbReference type="Proteomes" id="UP000002613">
    <property type="component" value="Chromosome"/>
</dbReference>
<dbReference type="PaxDb" id="589924-Ferp_0185"/>
<dbReference type="KEGG" id="fpl:Ferp_0185"/>
<feature type="binding site" evidence="8 10">
    <location>
        <begin position="364"/>
        <end position="367"/>
    </location>
    <ligand>
        <name>ATP</name>
        <dbReference type="ChEBI" id="CHEBI:30616"/>
    </ligand>
</feature>
<dbReference type="GO" id="GO:0016260">
    <property type="term" value="P:selenocysteine biosynthetic process"/>
    <property type="evidence" value="ECO:0007669"/>
    <property type="project" value="UniProtKB-UniRule"/>
</dbReference>
<evidence type="ECO:0000256" key="1">
    <source>
        <dbReference type="ARBA" id="ARBA00004496"/>
    </source>
</evidence>
<gene>
    <name evidence="8" type="primary">serS</name>
    <name evidence="13" type="ordered locus">Ferp_0185</name>
</gene>
<accession>D3S1R4</accession>
<dbReference type="FunFam" id="3.30.930.10:FF:000048">
    <property type="entry name" value="Serine--tRNA ligase"/>
    <property type="match status" value="1"/>
</dbReference>
<comment type="subunit">
    <text evidence="8">Homodimer. The tRNA molecule binds across the dimer.</text>
</comment>
<dbReference type="InterPro" id="IPR002317">
    <property type="entry name" value="Ser-tRNA-ligase_type_1"/>
</dbReference>
<proteinExistence type="inferred from homology"/>
<keyword evidence="14" id="KW-1185">Reference proteome</keyword>
<dbReference type="SUPFAM" id="SSF46589">
    <property type="entry name" value="tRNA-binding arm"/>
    <property type="match status" value="1"/>
</dbReference>
<feature type="binding site" evidence="8">
    <location>
        <begin position="246"/>
        <end position="248"/>
    </location>
    <ligand>
        <name>L-serine</name>
        <dbReference type="ChEBI" id="CHEBI:33384"/>
    </ligand>
</feature>
<dbReference type="HOGENOM" id="CLU_023797_0_1_2"/>
<feature type="binding site" evidence="9">
    <location>
        <position position="246"/>
    </location>
    <ligand>
        <name>L-serine</name>
        <dbReference type="ChEBI" id="CHEBI:33384"/>
    </ligand>
</feature>
<organism evidence="13 14">
    <name type="scientific">Ferroglobus placidus (strain DSM 10642 / AEDII12DO)</name>
    <dbReference type="NCBI Taxonomy" id="589924"/>
    <lineage>
        <taxon>Archaea</taxon>
        <taxon>Methanobacteriati</taxon>
        <taxon>Methanobacteriota</taxon>
        <taxon>Archaeoglobi</taxon>
        <taxon>Archaeoglobales</taxon>
        <taxon>Archaeoglobaceae</taxon>
        <taxon>Ferroglobus</taxon>
    </lineage>
</organism>
<dbReference type="InterPro" id="IPR002314">
    <property type="entry name" value="aa-tRNA-synt_IIb"/>
</dbReference>
<dbReference type="InterPro" id="IPR033729">
    <property type="entry name" value="SerRS_core"/>
</dbReference>
<feature type="site" description="Important for serine binding" evidence="9">
    <location>
        <position position="401"/>
    </location>
</feature>
<sequence>MWSILKALRENPEILVESQRRRGEDVEIVYKAIELDKNWRKKLYELDQLRRERNELSRKLKSERSEELIKKAKEISERVKKEEEELKKLEEELKSVLLSIPNIVHESVPIGEDENDNVPIRFWGKPKVYREHVEQFLKQTNGEVEYEVIDKPVVGHADAVEIFGWADLERAAKVAGSRFYYLLEDLVWLDFALMMYALEFLSKQGFKIVNPPYMMRYEAYAGVTAFSDFEEVLYKLEGEDLYLIATSEHPLAAMHMNETLGEDELPLLYAGVSPCFRKEAGAHGKDTKGIFRVHQFNKVEQFVFCLPEESWEWHEKLIENAEKLWQGLGIPYRIVNICTGDLGVVAAKKYDLEAWMPAQGKYREMVSCSNCTDWQSYRLNIRYAEKRGMPSKGFVHTLNSTAIATTRAITAIIENYQLEDGRVEIPKVLRKYLEPIESAPKEYIEPKKRI</sequence>
<dbReference type="STRING" id="589924.Ferp_0185"/>
<evidence type="ECO:0000256" key="3">
    <source>
        <dbReference type="ARBA" id="ARBA00022598"/>
    </source>
</evidence>
<dbReference type="GO" id="GO:0006434">
    <property type="term" value="P:seryl-tRNA aminoacylation"/>
    <property type="evidence" value="ECO:0007669"/>
    <property type="project" value="UniProtKB-UniRule"/>
</dbReference>
<dbReference type="InterPro" id="IPR045864">
    <property type="entry name" value="aa-tRNA-synth_II/BPL/LPL"/>
</dbReference>
<dbReference type="Gene3D" id="1.10.287.40">
    <property type="entry name" value="Serine-tRNA synthetase, tRNA binding domain"/>
    <property type="match status" value="1"/>
</dbReference>
<evidence type="ECO:0000256" key="11">
    <source>
        <dbReference type="SAM" id="Coils"/>
    </source>
</evidence>
<keyword evidence="2 8" id="KW-0963">Cytoplasm</keyword>
<evidence type="ECO:0000256" key="10">
    <source>
        <dbReference type="PIRSR" id="PIRSR001529-2"/>
    </source>
</evidence>
<dbReference type="InterPro" id="IPR015866">
    <property type="entry name" value="Ser-tRNA-synth_1_N"/>
</dbReference>
<dbReference type="EC" id="6.1.1.11" evidence="8"/>
<dbReference type="InterPro" id="IPR010978">
    <property type="entry name" value="tRNA-bd_arm"/>
</dbReference>
<protein>
    <recommendedName>
        <fullName evidence="8">Serine--tRNA ligase</fullName>
        <ecNumber evidence="8">6.1.1.11</ecNumber>
    </recommendedName>
    <alternativeName>
        <fullName evidence="8">Seryl-tRNA synthetase</fullName>
        <shortName evidence="8">SerRS</shortName>
    </alternativeName>
    <alternativeName>
        <fullName evidence="8">Seryl-tRNA(Ser/Sec) synthetase</fullName>
    </alternativeName>
</protein>
<evidence type="ECO:0000256" key="9">
    <source>
        <dbReference type="PIRSR" id="PIRSR001529-1"/>
    </source>
</evidence>
<keyword evidence="11" id="KW-0175">Coiled coil</keyword>
<evidence type="ECO:0000259" key="12">
    <source>
        <dbReference type="PROSITE" id="PS50862"/>
    </source>
</evidence>
<feature type="binding site" evidence="9">
    <location>
        <position position="277"/>
    </location>
    <ligand>
        <name>L-serine</name>
        <dbReference type="ChEBI" id="CHEBI:33384"/>
    </ligand>
</feature>
<dbReference type="Pfam" id="PF00587">
    <property type="entry name" value="tRNA-synt_2b"/>
    <property type="match status" value="1"/>
</dbReference>
<feature type="binding site" evidence="8">
    <location>
        <position position="293"/>
    </location>
    <ligand>
        <name>ATP</name>
        <dbReference type="ChEBI" id="CHEBI:30616"/>
    </ligand>
</feature>
<dbReference type="CDD" id="cd00770">
    <property type="entry name" value="SerRS_core"/>
    <property type="match status" value="1"/>
</dbReference>
<dbReference type="PANTHER" id="PTHR11778">
    <property type="entry name" value="SERYL-TRNA SYNTHETASE"/>
    <property type="match status" value="1"/>
</dbReference>
<evidence type="ECO:0000256" key="7">
    <source>
        <dbReference type="ARBA" id="ARBA00023146"/>
    </source>
</evidence>
<evidence type="ECO:0000256" key="8">
    <source>
        <dbReference type="HAMAP-Rule" id="MF_00176"/>
    </source>
</evidence>
<dbReference type="EMBL" id="CP001899">
    <property type="protein sequence ID" value="ADC64371.1"/>
    <property type="molecule type" value="Genomic_DNA"/>
</dbReference>
<dbReference type="SUPFAM" id="SSF55681">
    <property type="entry name" value="Class II aaRS and biotin synthetases"/>
    <property type="match status" value="1"/>
</dbReference>
<dbReference type="GeneID" id="8777679"/>
<feature type="binding site" evidence="8 10">
    <location>
        <begin position="277"/>
        <end position="279"/>
    </location>
    <ligand>
        <name>ATP</name>
        <dbReference type="ChEBI" id="CHEBI:30616"/>
    </ligand>
</feature>
<dbReference type="OrthoDB" id="35932at2157"/>
<comment type="catalytic activity">
    <reaction evidence="8">
        <text>tRNA(Sec) + L-serine + ATP = L-seryl-tRNA(Sec) + AMP + diphosphate + H(+)</text>
        <dbReference type="Rhea" id="RHEA:42580"/>
        <dbReference type="Rhea" id="RHEA-COMP:9742"/>
        <dbReference type="Rhea" id="RHEA-COMP:10128"/>
        <dbReference type="ChEBI" id="CHEBI:15378"/>
        <dbReference type="ChEBI" id="CHEBI:30616"/>
        <dbReference type="ChEBI" id="CHEBI:33019"/>
        <dbReference type="ChEBI" id="CHEBI:33384"/>
        <dbReference type="ChEBI" id="CHEBI:78442"/>
        <dbReference type="ChEBI" id="CHEBI:78533"/>
        <dbReference type="ChEBI" id="CHEBI:456215"/>
        <dbReference type="EC" id="6.1.1.11"/>
    </reaction>
</comment>
<dbReference type="GO" id="GO:0005737">
    <property type="term" value="C:cytoplasm"/>
    <property type="evidence" value="ECO:0007669"/>
    <property type="project" value="UniProtKB-SubCell"/>
</dbReference>
<keyword evidence="6 8" id="KW-0648">Protein biosynthesis</keyword>
<dbReference type="PRINTS" id="PR00981">
    <property type="entry name" value="TRNASYNTHSER"/>
</dbReference>
<name>D3S1R4_FERPA</name>
<feature type="binding site" evidence="8 9">
    <location>
        <position position="300"/>
    </location>
    <ligand>
        <name>L-serine</name>
        <dbReference type="ChEBI" id="CHEBI:33384"/>
    </ligand>
</feature>
<evidence type="ECO:0000313" key="13">
    <source>
        <dbReference type="EMBL" id="ADC64371.1"/>
    </source>
</evidence>
<dbReference type="HAMAP" id="MF_00176">
    <property type="entry name" value="Ser_tRNA_synth_type1"/>
    <property type="match status" value="1"/>
</dbReference>
<dbReference type="Pfam" id="PF02403">
    <property type="entry name" value="Seryl_tRNA_N"/>
    <property type="match status" value="1"/>
</dbReference>
<feature type="binding site" evidence="10">
    <location>
        <begin position="293"/>
        <end position="296"/>
    </location>
    <ligand>
        <name>ATP</name>
        <dbReference type="ChEBI" id="CHEBI:30616"/>
    </ligand>
</feature>
<dbReference type="PROSITE" id="PS50862">
    <property type="entry name" value="AA_TRNA_LIGASE_II"/>
    <property type="match status" value="1"/>
</dbReference>
<evidence type="ECO:0000256" key="2">
    <source>
        <dbReference type="ARBA" id="ARBA00022490"/>
    </source>
</evidence>
<reference evidence="14" key="1">
    <citation type="submission" date="2010-02" db="EMBL/GenBank/DDBJ databases">
        <title>Complete sequence of Ferroglobus placidus DSM 10642.</title>
        <authorList>
            <consortium name="US DOE Joint Genome Institute"/>
            <person name="Lucas S."/>
            <person name="Copeland A."/>
            <person name="Lapidus A."/>
            <person name="Cheng J.-F."/>
            <person name="Bruce D."/>
            <person name="Goodwin L."/>
            <person name="Pitluck S."/>
            <person name="Saunders E."/>
            <person name="Brettin T."/>
            <person name="Detter J.C."/>
            <person name="Han C."/>
            <person name="Tapia R."/>
            <person name="Larimer F."/>
            <person name="Land M."/>
            <person name="Hauser L."/>
            <person name="Kyrpides N."/>
            <person name="Ivanova N."/>
            <person name="Holmes D."/>
            <person name="Lovley D."/>
            <person name="Kyrpides N."/>
            <person name="Anderson I.J."/>
            <person name="Woyke T."/>
        </authorList>
    </citation>
    <scope>NUCLEOTIDE SEQUENCE [LARGE SCALE GENOMIC DNA]</scope>
    <source>
        <strain evidence="14">DSM 10642 / AEDII12DO</strain>
    </source>
</reference>
<dbReference type="RefSeq" id="WP_012964718.1">
    <property type="nucleotide sequence ID" value="NC_013849.1"/>
</dbReference>
<feature type="binding site" evidence="8">
    <location>
        <position position="401"/>
    </location>
    <ligand>
        <name>L-serine</name>
        <dbReference type="ChEBI" id="CHEBI:33384"/>
    </ligand>
</feature>
<comment type="similarity">
    <text evidence="8">Belongs to the class-II aminoacyl-tRNA synthetase family. Type-1 seryl-tRNA synthetase subfamily.</text>
</comment>
<dbReference type="PIRSF" id="PIRSF001529">
    <property type="entry name" value="Ser-tRNA-synth_IIa"/>
    <property type="match status" value="1"/>
</dbReference>
<dbReference type="Gene3D" id="3.30.930.10">
    <property type="entry name" value="Bira Bifunctional Protein, Domain 2"/>
    <property type="match status" value="1"/>
</dbReference>
<keyword evidence="3 8" id="KW-0436">Ligase</keyword>
<evidence type="ECO:0000256" key="5">
    <source>
        <dbReference type="ARBA" id="ARBA00022840"/>
    </source>
</evidence>
<evidence type="ECO:0000256" key="6">
    <source>
        <dbReference type="ARBA" id="ARBA00022917"/>
    </source>
</evidence>
<comment type="pathway">
    <text evidence="8">Aminoacyl-tRNA biosynthesis; selenocysteinyl-tRNA(Sec) biosynthesis; L-seryl-tRNA(Sec) from L-serine and tRNA(Sec): step 1/1.</text>
</comment>
<dbReference type="GO" id="GO:0004828">
    <property type="term" value="F:serine-tRNA ligase activity"/>
    <property type="evidence" value="ECO:0007669"/>
    <property type="project" value="UniProtKB-UniRule"/>
</dbReference>
<dbReference type="UniPathway" id="UPA00906">
    <property type="reaction ID" value="UER00895"/>
</dbReference>
<comment type="subcellular location">
    <subcellularLocation>
        <location evidence="1 8">Cytoplasm</location>
    </subcellularLocation>
</comment>
<feature type="domain" description="Aminoacyl-transfer RNA synthetases class-II family profile" evidence="12">
    <location>
        <begin position="193"/>
        <end position="426"/>
    </location>
</feature>
<feature type="binding site" evidence="9">
    <location>
        <position position="399"/>
    </location>
    <ligand>
        <name>L-serine</name>
        <dbReference type="ChEBI" id="CHEBI:33384"/>
    </ligand>
</feature>
<keyword evidence="5 8" id="KW-0067">ATP-binding</keyword>
<comment type="catalytic activity">
    <reaction evidence="8">
        <text>tRNA(Ser) + L-serine + ATP = L-seryl-tRNA(Ser) + AMP + diphosphate + H(+)</text>
        <dbReference type="Rhea" id="RHEA:12292"/>
        <dbReference type="Rhea" id="RHEA-COMP:9669"/>
        <dbReference type="Rhea" id="RHEA-COMP:9703"/>
        <dbReference type="ChEBI" id="CHEBI:15378"/>
        <dbReference type="ChEBI" id="CHEBI:30616"/>
        <dbReference type="ChEBI" id="CHEBI:33019"/>
        <dbReference type="ChEBI" id="CHEBI:33384"/>
        <dbReference type="ChEBI" id="CHEBI:78442"/>
        <dbReference type="ChEBI" id="CHEBI:78533"/>
        <dbReference type="ChEBI" id="CHEBI:456215"/>
        <dbReference type="EC" id="6.1.1.11"/>
    </reaction>
</comment>
<comment type="function">
    <text evidence="8">Catalyzes the attachment of serine to tRNA(Ser). Is also able to aminoacylate tRNA(Sec) with serine, to form the misacylated tRNA L-seryl-tRNA(Sec), which will be further converted into selenocysteinyl-tRNA(Sec).</text>
</comment>
<evidence type="ECO:0000256" key="4">
    <source>
        <dbReference type="ARBA" id="ARBA00022741"/>
    </source>
</evidence>
<dbReference type="eggNOG" id="arCOG00403">
    <property type="taxonomic scope" value="Archaea"/>
</dbReference>
<dbReference type="GO" id="GO:0005524">
    <property type="term" value="F:ATP binding"/>
    <property type="evidence" value="ECO:0007669"/>
    <property type="project" value="UniProtKB-UniRule"/>
</dbReference>
<dbReference type="InterPro" id="IPR042103">
    <property type="entry name" value="SerRS_1_N_sf"/>
</dbReference>
<reference evidence="13 14" key="2">
    <citation type="journal article" date="2011" name="Stand. Genomic Sci.">
        <title>Complete genome sequence of Ferroglobus placidus AEDII12DO.</title>
        <authorList>
            <person name="Anderson I."/>
            <person name="Risso C."/>
            <person name="Holmes D."/>
            <person name="Lucas S."/>
            <person name="Copeland A."/>
            <person name="Lapidus A."/>
            <person name="Cheng J.F."/>
            <person name="Bruce D."/>
            <person name="Goodwin L."/>
            <person name="Pitluck S."/>
            <person name="Saunders E."/>
            <person name="Brettin T."/>
            <person name="Detter J.C."/>
            <person name="Han C."/>
            <person name="Tapia R."/>
            <person name="Larimer F."/>
            <person name="Land M."/>
            <person name="Hauser L."/>
            <person name="Woyke T."/>
            <person name="Lovley D."/>
            <person name="Kyrpides N."/>
            <person name="Ivanova N."/>
        </authorList>
    </citation>
    <scope>NUCLEOTIDE SEQUENCE [LARGE SCALE GENOMIC DNA]</scope>
    <source>
        <strain evidence="14">DSM 10642 / AEDII12DO</strain>
    </source>
</reference>
<feature type="coiled-coil region" evidence="11">
    <location>
        <begin position="46"/>
        <end position="99"/>
    </location>
</feature>
<dbReference type="AlphaFoldDB" id="D3S1R4"/>
<comment type="domain">
    <text evidence="8">Consists of two distinct domains, a catalytic core and a N-terminal extension that is involved in tRNA binding.</text>
</comment>